<evidence type="ECO:0000313" key="3">
    <source>
        <dbReference type="EMBL" id="CAI4031391.1"/>
    </source>
</evidence>
<name>A0AA86T6V9_9BACT</name>
<organism evidence="3 4">
    <name type="scientific">Nitrospira tepida</name>
    <dbReference type="NCBI Taxonomy" id="2973512"/>
    <lineage>
        <taxon>Bacteria</taxon>
        <taxon>Pseudomonadati</taxon>
        <taxon>Nitrospirota</taxon>
        <taxon>Nitrospiria</taxon>
        <taxon>Nitrospirales</taxon>
        <taxon>Nitrospiraceae</taxon>
        <taxon>Nitrospira</taxon>
    </lineage>
</organism>
<keyword evidence="2" id="KW-0472">Membrane</keyword>
<evidence type="ECO:0000256" key="2">
    <source>
        <dbReference type="SAM" id="Phobius"/>
    </source>
</evidence>
<dbReference type="Proteomes" id="UP001179121">
    <property type="component" value="Chromosome"/>
</dbReference>
<feature type="transmembrane region" description="Helical" evidence="2">
    <location>
        <begin position="27"/>
        <end position="50"/>
    </location>
</feature>
<dbReference type="AlphaFoldDB" id="A0AA86T6V9"/>
<gene>
    <name evidence="3" type="ORF">DNFV4_01816</name>
</gene>
<dbReference type="InterPro" id="IPR011727">
    <property type="entry name" value="CHP02117"/>
</dbReference>
<proteinExistence type="predicted"/>
<reference evidence="3" key="1">
    <citation type="submission" date="2022-10" db="EMBL/GenBank/DDBJ databases">
        <authorList>
            <person name="Koch H."/>
        </authorList>
    </citation>
    <scope>NUCLEOTIDE SEQUENCE</scope>
    <source>
        <strain evidence="3">DNF</strain>
    </source>
</reference>
<dbReference type="EMBL" id="OX365700">
    <property type="protein sequence ID" value="CAI4031391.1"/>
    <property type="molecule type" value="Genomic_DNA"/>
</dbReference>
<sequence length="254" mass="28694">MNVYSRHHRLTEDLQVKPAYLTRHDRLSFLPIFVAVCLVFGCASPVAGLWPPQNETPVHTITVSLDSWHAMIALPHENRSADSGLRTERNPSDSEPQSSALAPQHLFEEWGYAEQAWYLEGRTEVTGIIRALFWPTPGVIEVGVHDRVWADRTPQPPAERFFFQVSAEGYARLLHYLQSSIADSKPVLTAGSSRFYQATRFYHLFHHCHQYAALALREAGLPLSPSWALTRNLFAMQLRRAEQLAKKAAAPEAP</sequence>
<accession>A0AA86T6V9</accession>
<keyword evidence="2" id="KW-1133">Transmembrane helix</keyword>
<feature type="compositionally biased region" description="Basic and acidic residues" evidence="1">
    <location>
        <begin position="79"/>
        <end position="92"/>
    </location>
</feature>
<evidence type="ECO:0000256" key="1">
    <source>
        <dbReference type="SAM" id="MobiDB-lite"/>
    </source>
</evidence>
<feature type="region of interest" description="Disordered" evidence="1">
    <location>
        <begin position="79"/>
        <end position="100"/>
    </location>
</feature>
<keyword evidence="4" id="KW-1185">Reference proteome</keyword>
<evidence type="ECO:0008006" key="5">
    <source>
        <dbReference type="Google" id="ProtNLM"/>
    </source>
</evidence>
<dbReference type="Pfam" id="PF09601">
    <property type="entry name" value="DUF2459"/>
    <property type="match status" value="1"/>
</dbReference>
<protein>
    <recommendedName>
        <fullName evidence="5">DUF2459 domain-containing protein</fullName>
    </recommendedName>
</protein>
<keyword evidence="2" id="KW-0812">Transmembrane</keyword>
<dbReference type="KEGG" id="nti:DNFV4_01816"/>
<evidence type="ECO:0000313" key="4">
    <source>
        <dbReference type="Proteomes" id="UP001179121"/>
    </source>
</evidence>